<name>A0A0P0Y323_ORYSJ</name>
<dbReference type="InParanoid" id="A0A0P0Y323"/>
<feature type="compositionally biased region" description="Low complexity" evidence="1">
    <location>
        <begin position="15"/>
        <end position="28"/>
    </location>
</feature>
<dbReference type="Proteomes" id="UP000059680">
    <property type="component" value="Chromosome 11"/>
</dbReference>
<evidence type="ECO:0000256" key="1">
    <source>
        <dbReference type="SAM" id="MobiDB-lite"/>
    </source>
</evidence>
<organism evidence="2 3">
    <name type="scientific">Oryza sativa subsp. japonica</name>
    <name type="common">Rice</name>
    <dbReference type="NCBI Taxonomy" id="39947"/>
    <lineage>
        <taxon>Eukaryota</taxon>
        <taxon>Viridiplantae</taxon>
        <taxon>Streptophyta</taxon>
        <taxon>Embryophyta</taxon>
        <taxon>Tracheophyta</taxon>
        <taxon>Spermatophyta</taxon>
        <taxon>Magnoliopsida</taxon>
        <taxon>Liliopsida</taxon>
        <taxon>Poales</taxon>
        <taxon>Poaceae</taxon>
        <taxon>BOP clade</taxon>
        <taxon>Oryzoideae</taxon>
        <taxon>Oryzeae</taxon>
        <taxon>Oryzinae</taxon>
        <taxon>Oryza</taxon>
        <taxon>Oryza sativa</taxon>
    </lineage>
</organism>
<gene>
    <name evidence="2" type="ordered locus">Os11g0508066</name>
    <name evidence="2" type="ORF">OSNPB_110508066</name>
</gene>
<evidence type="ECO:0000313" key="3">
    <source>
        <dbReference type="Proteomes" id="UP000059680"/>
    </source>
</evidence>
<reference evidence="2 3" key="2">
    <citation type="journal article" date="2013" name="Plant Cell Physiol.">
        <title>Rice Annotation Project Database (RAP-DB): an integrative and interactive database for rice genomics.</title>
        <authorList>
            <person name="Sakai H."/>
            <person name="Lee S.S."/>
            <person name="Tanaka T."/>
            <person name="Numa H."/>
            <person name="Kim J."/>
            <person name="Kawahara Y."/>
            <person name="Wakimoto H."/>
            <person name="Yang C.C."/>
            <person name="Iwamoto M."/>
            <person name="Abe T."/>
            <person name="Yamada Y."/>
            <person name="Muto A."/>
            <person name="Inokuchi H."/>
            <person name="Ikemura T."/>
            <person name="Matsumoto T."/>
            <person name="Sasaki T."/>
            <person name="Itoh T."/>
        </authorList>
    </citation>
    <scope>NUCLEOTIDE SEQUENCE [LARGE SCALE GENOMIC DNA]</scope>
    <source>
        <strain evidence="3">cv. Nipponbare</strain>
    </source>
</reference>
<proteinExistence type="predicted"/>
<protein>
    <submittedName>
        <fullName evidence="2">Os11g0508066 protein</fullName>
    </submittedName>
</protein>
<reference evidence="3" key="1">
    <citation type="journal article" date="2005" name="Nature">
        <title>The map-based sequence of the rice genome.</title>
        <authorList>
            <consortium name="International rice genome sequencing project (IRGSP)"/>
            <person name="Matsumoto T."/>
            <person name="Wu J."/>
            <person name="Kanamori H."/>
            <person name="Katayose Y."/>
            <person name="Fujisawa M."/>
            <person name="Namiki N."/>
            <person name="Mizuno H."/>
            <person name="Yamamoto K."/>
            <person name="Antonio B.A."/>
            <person name="Baba T."/>
            <person name="Sakata K."/>
            <person name="Nagamura Y."/>
            <person name="Aoki H."/>
            <person name="Arikawa K."/>
            <person name="Arita K."/>
            <person name="Bito T."/>
            <person name="Chiden Y."/>
            <person name="Fujitsuka N."/>
            <person name="Fukunaka R."/>
            <person name="Hamada M."/>
            <person name="Harada C."/>
            <person name="Hayashi A."/>
            <person name="Hijishita S."/>
            <person name="Honda M."/>
            <person name="Hosokawa S."/>
            <person name="Ichikawa Y."/>
            <person name="Idonuma A."/>
            <person name="Iijima M."/>
            <person name="Ikeda M."/>
            <person name="Ikeno M."/>
            <person name="Ito K."/>
            <person name="Ito S."/>
            <person name="Ito T."/>
            <person name="Ito Y."/>
            <person name="Ito Y."/>
            <person name="Iwabuchi A."/>
            <person name="Kamiya K."/>
            <person name="Karasawa W."/>
            <person name="Kurita K."/>
            <person name="Katagiri S."/>
            <person name="Kikuta A."/>
            <person name="Kobayashi H."/>
            <person name="Kobayashi N."/>
            <person name="Machita K."/>
            <person name="Maehara T."/>
            <person name="Masukawa M."/>
            <person name="Mizubayashi T."/>
            <person name="Mukai Y."/>
            <person name="Nagasaki H."/>
            <person name="Nagata Y."/>
            <person name="Naito S."/>
            <person name="Nakashima M."/>
            <person name="Nakama Y."/>
            <person name="Nakamichi Y."/>
            <person name="Nakamura M."/>
            <person name="Meguro A."/>
            <person name="Negishi M."/>
            <person name="Ohta I."/>
            <person name="Ohta T."/>
            <person name="Okamoto M."/>
            <person name="Ono N."/>
            <person name="Saji S."/>
            <person name="Sakaguchi M."/>
            <person name="Sakai K."/>
            <person name="Shibata M."/>
            <person name="Shimokawa T."/>
            <person name="Song J."/>
            <person name="Takazaki Y."/>
            <person name="Terasawa K."/>
            <person name="Tsugane M."/>
            <person name="Tsuji K."/>
            <person name="Ueda S."/>
            <person name="Waki K."/>
            <person name="Yamagata H."/>
            <person name="Yamamoto M."/>
            <person name="Yamamoto S."/>
            <person name="Yamane H."/>
            <person name="Yoshiki S."/>
            <person name="Yoshihara R."/>
            <person name="Yukawa K."/>
            <person name="Zhong H."/>
            <person name="Yano M."/>
            <person name="Yuan Q."/>
            <person name="Ouyang S."/>
            <person name="Liu J."/>
            <person name="Jones K.M."/>
            <person name="Gansberger K."/>
            <person name="Moffat K."/>
            <person name="Hill J."/>
            <person name="Bera J."/>
            <person name="Fadrosh D."/>
            <person name="Jin S."/>
            <person name="Johri S."/>
            <person name="Kim M."/>
            <person name="Overton L."/>
            <person name="Reardon M."/>
            <person name="Tsitrin T."/>
            <person name="Vuong H."/>
            <person name="Weaver B."/>
            <person name="Ciecko A."/>
            <person name="Tallon L."/>
            <person name="Jackson J."/>
            <person name="Pai G."/>
            <person name="Aken S.V."/>
            <person name="Utterback T."/>
            <person name="Reidmuller S."/>
            <person name="Feldblyum T."/>
            <person name="Hsiao J."/>
            <person name="Zismann V."/>
            <person name="Iobst S."/>
            <person name="de Vazeille A.R."/>
            <person name="Buell C.R."/>
            <person name="Ying K."/>
            <person name="Li Y."/>
            <person name="Lu T."/>
            <person name="Huang Y."/>
            <person name="Zhao Q."/>
            <person name="Feng Q."/>
            <person name="Zhang L."/>
            <person name="Zhu J."/>
            <person name="Weng Q."/>
            <person name="Mu J."/>
            <person name="Lu Y."/>
            <person name="Fan D."/>
            <person name="Liu Y."/>
            <person name="Guan J."/>
            <person name="Zhang Y."/>
            <person name="Yu S."/>
            <person name="Liu X."/>
            <person name="Zhang Y."/>
            <person name="Hong G."/>
            <person name="Han B."/>
            <person name="Choisne N."/>
            <person name="Demange N."/>
            <person name="Orjeda G."/>
            <person name="Samain S."/>
            <person name="Cattolico L."/>
            <person name="Pelletier E."/>
            <person name="Couloux A."/>
            <person name="Segurens B."/>
            <person name="Wincker P."/>
            <person name="D'Hont A."/>
            <person name="Scarpelli C."/>
            <person name="Weissenbach J."/>
            <person name="Salanoubat M."/>
            <person name="Quetier F."/>
            <person name="Yu Y."/>
            <person name="Kim H.R."/>
            <person name="Rambo T."/>
            <person name="Currie J."/>
            <person name="Collura K."/>
            <person name="Luo M."/>
            <person name="Yang T."/>
            <person name="Ammiraju J.S.S."/>
            <person name="Engler F."/>
            <person name="Soderlund C."/>
            <person name="Wing R.A."/>
            <person name="Palmer L.E."/>
            <person name="de la Bastide M."/>
            <person name="Spiegel L."/>
            <person name="Nascimento L."/>
            <person name="Zutavern T."/>
            <person name="O'Shaughnessy A."/>
            <person name="Dike S."/>
            <person name="Dedhia N."/>
            <person name="Preston R."/>
            <person name="Balija V."/>
            <person name="McCombie W.R."/>
            <person name="Chow T."/>
            <person name="Chen H."/>
            <person name="Chung M."/>
            <person name="Chen C."/>
            <person name="Shaw J."/>
            <person name="Wu H."/>
            <person name="Hsiao K."/>
            <person name="Chao Y."/>
            <person name="Chu M."/>
            <person name="Cheng C."/>
            <person name="Hour A."/>
            <person name="Lee P."/>
            <person name="Lin S."/>
            <person name="Lin Y."/>
            <person name="Liou J."/>
            <person name="Liu S."/>
            <person name="Hsing Y."/>
            <person name="Raghuvanshi S."/>
            <person name="Mohanty A."/>
            <person name="Bharti A.K."/>
            <person name="Gaur A."/>
            <person name="Gupta V."/>
            <person name="Kumar D."/>
            <person name="Ravi V."/>
            <person name="Vij S."/>
            <person name="Kapur A."/>
            <person name="Khurana P."/>
            <person name="Khurana P."/>
            <person name="Khurana J.P."/>
            <person name="Tyagi A.K."/>
            <person name="Gaikwad K."/>
            <person name="Singh A."/>
            <person name="Dalal V."/>
            <person name="Srivastava S."/>
            <person name="Dixit A."/>
            <person name="Pal A.K."/>
            <person name="Ghazi I.A."/>
            <person name="Yadav M."/>
            <person name="Pandit A."/>
            <person name="Bhargava A."/>
            <person name="Sureshbabu K."/>
            <person name="Batra K."/>
            <person name="Sharma T.R."/>
            <person name="Mohapatra T."/>
            <person name="Singh N.K."/>
            <person name="Messing J."/>
            <person name="Nelson A.B."/>
            <person name="Fuks G."/>
            <person name="Kavchok S."/>
            <person name="Keizer G."/>
            <person name="Linton E."/>
            <person name="Llaca V."/>
            <person name="Song R."/>
            <person name="Tanyolac B."/>
            <person name="Young S."/>
            <person name="Ho-Il K."/>
            <person name="Hahn J.H."/>
            <person name="Sangsakoo G."/>
            <person name="Vanavichit A."/>
            <person name="de Mattos Luiz.A.T."/>
            <person name="Zimmer P.D."/>
            <person name="Malone G."/>
            <person name="Dellagostin O."/>
            <person name="de Oliveira A.C."/>
            <person name="Bevan M."/>
            <person name="Bancroft I."/>
            <person name="Minx P."/>
            <person name="Cordum H."/>
            <person name="Wilson R."/>
            <person name="Cheng Z."/>
            <person name="Jin W."/>
            <person name="Jiang J."/>
            <person name="Leong S.A."/>
            <person name="Iwama H."/>
            <person name="Gojobori T."/>
            <person name="Itoh T."/>
            <person name="Niimura Y."/>
            <person name="Fujii Y."/>
            <person name="Habara T."/>
            <person name="Sakai H."/>
            <person name="Sato Y."/>
            <person name="Wilson G."/>
            <person name="Kumar K."/>
            <person name="McCouch S."/>
            <person name="Juretic N."/>
            <person name="Hoen D."/>
            <person name="Wright S."/>
            <person name="Bruskiewich R."/>
            <person name="Bureau T."/>
            <person name="Miyao A."/>
            <person name="Hirochika H."/>
            <person name="Nishikawa T."/>
            <person name="Kadowaki K."/>
            <person name="Sugiura M."/>
            <person name="Burr B."/>
            <person name="Sasaki T."/>
        </authorList>
    </citation>
    <scope>NUCLEOTIDE SEQUENCE [LARGE SCALE GENOMIC DNA]</scope>
    <source>
        <strain evidence="3">cv. Nipponbare</strain>
    </source>
</reference>
<evidence type="ECO:0000313" key="2">
    <source>
        <dbReference type="EMBL" id="BAT14159.1"/>
    </source>
</evidence>
<keyword evidence="3" id="KW-1185">Reference proteome</keyword>
<dbReference type="PaxDb" id="39947-A0A0P0Y323"/>
<feature type="compositionally biased region" description="Low complexity" evidence="1">
    <location>
        <begin position="41"/>
        <end position="67"/>
    </location>
</feature>
<dbReference type="AlphaFoldDB" id="A0A0P0Y323"/>
<sequence>MAARDAAKGAEWRLPPRFSSSTSTSSGPRSPPPAAVPPSPSADDPAPLAADPAPGAPSPIASSSPSPHHAPCPPSPCCPCHRASSLPISRWPPPLPLLLSGHSRRRGRGVERGGEGEEAAGATTAVGEKERRRPA</sequence>
<reference evidence="2 3" key="3">
    <citation type="journal article" date="2013" name="Rice">
        <title>Improvement of the Oryza sativa Nipponbare reference genome using next generation sequence and optical map data.</title>
        <authorList>
            <person name="Kawahara Y."/>
            <person name="de la Bastide M."/>
            <person name="Hamilton J.P."/>
            <person name="Kanamori H."/>
            <person name="McCombie W.R."/>
            <person name="Ouyang S."/>
            <person name="Schwartz D.C."/>
            <person name="Tanaka T."/>
            <person name="Wu J."/>
            <person name="Zhou S."/>
            <person name="Childs K.L."/>
            <person name="Davidson R.M."/>
            <person name="Lin H."/>
            <person name="Quesada-Ocampo L."/>
            <person name="Vaillancourt B."/>
            <person name="Sakai H."/>
            <person name="Lee S.S."/>
            <person name="Kim J."/>
            <person name="Numa H."/>
            <person name="Itoh T."/>
            <person name="Buell C.R."/>
            <person name="Matsumoto T."/>
        </authorList>
    </citation>
    <scope>NUCLEOTIDE SEQUENCE [LARGE SCALE GENOMIC DNA]</scope>
    <source>
        <strain evidence="3">cv. Nipponbare</strain>
    </source>
</reference>
<feature type="region of interest" description="Disordered" evidence="1">
    <location>
        <begin position="1"/>
        <end position="135"/>
    </location>
</feature>
<feature type="compositionally biased region" description="Pro residues" evidence="1">
    <location>
        <begin position="29"/>
        <end position="40"/>
    </location>
</feature>
<feature type="compositionally biased region" description="Basic and acidic residues" evidence="1">
    <location>
        <begin position="1"/>
        <end position="11"/>
    </location>
</feature>
<dbReference type="EMBL" id="AP014967">
    <property type="protein sequence ID" value="BAT14159.1"/>
    <property type="molecule type" value="Genomic_DNA"/>
</dbReference>
<accession>A0A0P0Y323</accession>